<evidence type="ECO:0000313" key="2">
    <source>
        <dbReference type="EMBL" id="PMD04920.1"/>
    </source>
</evidence>
<dbReference type="AlphaFoldDB" id="A0A2N6VL99"/>
<proteinExistence type="predicted"/>
<feature type="transmembrane region" description="Helical" evidence="1">
    <location>
        <begin position="169"/>
        <end position="187"/>
    </location>
</feature>
<gene>
    <name evidence="2" type="ORF">CJ199_07385</name>
</gene>
<name>A0A2N6VL99_9MICO</name>
<dbReference type="OrthoDB" id="9821459at2"/>
<feature type="transmembrane region" description="Helical" evidence="1">
    <location>
        <begin position="12"/>
        <end position="32"/>
    </location>
</feature>
<organism evidence="2 3">
    <name type="scientific">Brevibacterium paucivorans</name>
    <dbReference type="NCBI Taxonomy" id="170994"/>
    <lineage>
        <taxon>Bacteria</taxon>
        <taxon>Bacillati</taxon>
        <taxon>Actinomycetota</taxon>
        <taxon>Actinomycetes</taxon>
        <taxon>Micrococcales</taxon>
        <taxon>Brevibacteriaceae</taxon>
        <taxon>Brevibacterium</taxon>
    </lineage>
</organism>
<dbReference type="EMBL" id="PNHK01000003">
    <property type="protein sequence ID" value="PMD04920.1"/>
    <property type="molecule type" value="Genomic_DNA"/>
</dbReference>
<evidence type="ECO:0000256" key="1">
    <source>
        <dbReference type="SAM" id="Phobius"/>
    </source>
</evidence>
<keyword evidence="1" id="KW-1133">Transmembrane helix</keyword>
<protein>
    <submittedName>
        <fullName evidence="2">Uncharacterized protein</fullName>
    </submittedName>
</protein>
<evidence type="ECO:0000313" key="3">
    <source>
        <dbReference type="Proteomes" id="UP000235598"/>
    </source>
</evidence>
<dbReference type="Proteomes" id="UP000235598">
    <property type="component" value="Unassembled WGS sequence"/>
</dbReference>
<dbReference type="RefSeq" id="WP_102238863.1">
    <property type="nucleotide sequence ID" value="NZ_PNHK01000003.1"/>
</dbReference>
<accession>A0A2N6VL99</accession>
<sequence>MFDHITGGAFLWFYGASVVLLFFIVWGARVMVSREYARTPNILELAYSKDRRSGVYATVSTLVCPPARAEYFARNGDVKIFGGLMQQPLIQRALEITDKQEVPEHVYEKLARDDYSRALVQDLRLGMRETGMLISPKHPALLVAQAAGLALFLLGTARLVMLVFAHEPVWGLLIEVLVVVGILAWAFREKVSNPTKKFRSRNYKQLTNDIRSLDVSSRGRS</sequence>
<feature type="transmembrane region" description="Helical" evidence="1">
    <location>
        <begin position="140"/>
        <end position="163"/>
    </location>
</feature>
<reference evidence="2 3" key="1">
    <citation type="submission" date="2017-09" db="EMBL/GenBank/DDBJ databases">
        <title>Bacterial strain isolated from the female urinary microbiota.</title>
        <authorList>
            <person name="Thomas-White K."/>
            <person name="Kumar N."/>
            <person name="Forster S."/>
            <person name="Putonti C."/>
            <person name="Lawley T."/>
            <person name="Wolfe A.J."/>
        </authorList>
    </citation>
    <scope>NUCLEOTIDE SEQUENCE [LARGE SCALE GENOMIC DNA]</scope>
    <source>
        <strain evidence="2 3">UMB1301</strain>
    </source>
</reference>
<comment type="caution">
    <text evidence="2">The sequence shown here is derived from an EMBL/GenBank/DDBJ whole genome shotgun (WGS) entry which is preliminary data.</text>
</comment>
<keyword evidence="1" id="KW-0812">Transmembrane</keyword>
<keyword evidence="1" id="KW-0472">Membrane</keyword>